<organism evidence="2">
    <name type="scientific">Rhipicephalus zambeziensis</name>
    <dbReference type="NCBI Taxonomy" id="60191"/>
    <lineage>
        <taxon>Eukaryota</taxon>
        <taxon>Metazoa</taxon>
        <taxon>Ecdysozoa</taxon>
        <taxon>Arthropoda</taxon>
        <taxon>Chelicerata</taxon>
        <taxon>Arachnida</taxon>
        <taxon>Acari</taxon>
        <taxon>Parasitiformes</taxon>
        <taxon>Ixodida</taxon>
        <taxon>Ixodoidea</taxon>
        <taxon>Ixodidae</taxon>
        <taxon>Rhipicephalinae</taxon>
        <taxon>Rhipicephalus</taxon>
        <taxon>Rhipicephalus</taxon>
    </lineage>
</organism>
<protein>
    <recommendedName>
        <fullName evidence="3">8 kDa Amblyomma family member</fullName>
    </recommendedName>
</protein>
<sequence length="87" mass="9548">MMSPPVSVLAIGLISAVMATITESTGDHVGRHYQQCAQQPCYRLQDGTSNCTTPCNCALKTDTGRYPQVGTCEDPKPRTEPPYFFTY</sequence>
<accession>A0A224YEU8</accession>
<proteinExistence type="predicted"/>
<feature type="signal peptide" evidence="1">
    <location>
        <begin position="1"/>
        <end position="19"/>
    </location>
</feature>
<dbReference type="EMBL" id="GFPF01003103">
    <property type="protein sequence ID" value="MAA14249.1"/>
    <property type="molecule type" value="Transcribed_RNA"/>
</dbReference>
<reference evidence="2" key="1">
    <citation type="journal article" date="2017" name="Parasit. Vectors">
        <title>Sialotranscriptomics of Rhipicephalus zambeziensis reveals intricate expression profiles of secretory proteins and suggests tight temporal transcriptional regulation during blood-feeding.</title>
        <authorList>
            <person name="de Castro M.H."/>
            <person name="de Klerk D."/>
            <person name="Pienaar R."/>
            <person name="Rees D.J.G."/>
            <person name="Mans B.J."/>
        </authorList>
    </citation>
    <scope>NUCLEOTIDE SEQUENCE</scope>
    <source>
        <tissue evidence="2">Salivary glands</tissue>
    </source>
</reference>
<evidence type="ECO:0000313" key="2">
    <source>
        <dbReference type="EMBL" id="MAA14249.1"/>
    </source>
</evidence>
<name>A0A224YEU8_9ACAR</name>
<keyword evidence="1" id="KW-0732">Signal</keyword>
<evidence type="ECO:0008006" key="3">
    <source>
        <dbReference type="Google" id="ProtNLM"/>
    </source>
</evidence>
<feature type="chain" id="PRO_5013347684" description="8 kDa Amblyomma family member" evidence="1">
    <location>
        <begin position="20"/>
        <end position="87"/>
    </location>
</feature>
<evidence type="ECO:0000256" key="1">
    <source>
        <dbReference type="SAM" id="SignalP"/>
    </source>
</evidence>
<dbReference type="AlphaFoldDB" id="A0A224YEU8"/>